<dbReference type="EMBL" id="CP133648">
    <property type="protein sequence ID" value="WNE84563.1"/>
    <property type="molecule type" value="Genomic_DNA"/>
</dbReference>
<proteinExistence type="predicted"/>
<reference evidence="1" key="1">
    <citation type="journal article" date="2016" name="Sci. Rep.">
        <title>Evaluation of genetic diversity among strains of the human gut commensal Bifidobacterium adolescentis.</title>
        <authorList>
            <person name="Duranti S."/>
            <person name="Milani C."/>
            <person name="Lugli G.A."/>
            <person name="Mancabelli L."/>
            <person name="Turroni F."/>
            <person name="Ferrario C."/>
            <person name="Mangifesta M."/>
            <person name="Viappiani A."/>
            <person name="Sanchez B."/>
            <person name="Margolles A."/>
            <person name="van Sinderen D."/>
            <person name="Ventura M."/>
        </authorList>
    </citation>
    <scope>NUCLEOTIDE SEQUENCE</scope>
    <source>
        <strain evidence="1">703B</strain>
    </source>
</reference>
<dbReference type="Proteomes" id="UP000193179">
    <property type="component" value="Chromosome"/>
</dbReference>
<name>A0AAF1A4Y6_BIFAD</name>
<dbReference type="RefSeq" id="WP_085347182.1">
    <property type="nucleotide sequence ID" value="NZ_CP133648.1"/>
</dbReference>
<accession>A0AAF1A4Y6</accession>
<protein>
    <submittedName>
        <fullName evidence="1">Uncharacterized protein</fullName>
    </submittedName>
</protein>
<evidence type="ECO:0000313" key="2">
    <source>
        <dbReference type="Proteomes" id="UP000193179"/>
    </source>
</evidence>
<organism evidence="1 2">
    <name type="scientific">Bifidobacterium adolescentis</name>
    <dbReference type="NCBI Taxonomy" id="1680"/>
    <lineage>
        <taxon>Bacteria</taxon>
        <taxon>Bacillati</taxon>
        <taxon>Actinomycetota</taxon>
        <taxon>Actinomycetes</taxon>
        <taxon>Bifidobacteriales</taxon>
        <taxon>Bifidobacteriaceae</taxon>
        <taxon>Bifidobacterium</taxon>
    </lineage>
</organism>
<sequence>MMCVRLGFIKPGYAEVYCAHCGYCIGYVHREEVIVSTNLDTGRQTTVNRWFPETNDGDAWSRAHGGGFADRTDEESNRLFTSGWATRGEAVRMLKCLDCEEKTT</sequence>
<reference evidence="1" key="2">
    <citation type="submission" date="2023-09" db="EMBL/GenBank/DDBJ databases">
        <title>Ecological and genomic based identification of the Bifidobacterium adolescentis prototype of the healthy human gut microbiota.</title>
        <authorList>
            <person name="Lugli G.A."/>
            <person name="Argentini C."/>
            <person name="Tarracchini C."/>
            <person name="Fontana F."/>
            <person name="Alessandri G."/>
            <person name="Mancabelli L."/>
            <person name="Milani C."/>
            <person name="Turroni F."/>
            <person name="Ventura M."/>
        </authorList>
    </citation>
    <scope>NUCLEOTIDE SEQUENCE</scope>
    <source>
        <strain evidence="1">703B</strain>
    </source>
</reference>
<evidence type="ECO:0000313" key="1">
    <source>
        <dbReference type="EMBL" id="WNE84563.1"/>
    </source>
</evidence>
<dbReference type="AlphaFoldDB" id="A0AAF1A4Y6"/>
<gene>
    <name evidence="1" type="ORF">B0703_06000</name>
</gene>